<sequence>MDQTDWDDFITLNPAIFKRAEYIQDAIVKLLEQCQSLFSDGPNKKKKSHKKKNNDNQVKH</sequence>
<accession>A0AAD1XB85</accession>
<comment type="caution">
    <text evidence="2">The sequence shown here is derived from an EMBL/GenBank/DDBJ whole genome shotgun (WGS) entry which is preliminary data.</text>
</comment>
<proteinExistence type="predicted"/>
<feature type="region of interest" description="Disordered" evidence="1">
    <location>
        <begin position="38"/>
        <end position="60"/>
    </location>
</feature>
<name>A0AAD1XB85_EUPCR</name>
<dbReference type="Proteomes" id="UP001295684">
    <property type="component" value="Unassembled WGS sequence"/>
</dbReference>
<evidence type="ECO:0000256" key="1">
    <source>
        <dbReference type="SAM" id="MobiDB-lite"/>
    </source>
</evidence>
<dbReference type="AlphaFoldDB" id="A0AAD1XB85"/>
<dbReference type="EMBL" id="CAMPGE010005731">
    <property type="protein sequence ID" value="CAI2364576.1"/>
    <property type="molecule type" value="Genomic_DNA"/>
</dbReference>
<organism evidence="2 3">
    <name type="scientific">Euplotes crassus</name>
    <dbReference type="NCBI Taxonomy" id="5936"/>
    <lineage>
        <taxon>Eukaryota</taxon>
        <taxon>Sar</taxon>
        <taxon>Alveolata</taxon>
        <taxon>Ciliophora</taxon>
        <taxon>Intramacronucleata</taxon>
        <taxon>Spirotrichea</taxon>
        <taxon>Hypotrichia</taxon>
        <taxon>Euplotida</taxon>
        <taxon>Euplotidae</taxon>
        <taxon>Moneuplotes</taxon>
    </lineage>
</organism>
<keyword evidence="3" id="KW-1185">Reference proteome</keyword>
<evidence type="ECO:0000313" key="3">
    <source>
        <dbReference type="Proteomes" id="UP001295684"/>
    </source>
</evidence>
<reference evidence="2" key="1">
    <citation type="submission" date="2023-07" db="EMBL/GenBank/DDBJ databases">
        <authorList>
            <consortium name="AG Swart"/>
            <person name="Singh M."/>
            <person name="Singh A."/>
            <person name="Seah K."/>
            <person name="Emmerich C."/>
        </authorList>
    </citation>
    <scope>NUCLEOTIDE SEQUENCE</scope>
    <source>
        <strain evidence="2">DP1</strain>
    </source>
</reference>
<protein>
    <submittedName>
        <fullName evidence="2">Uncharacterized protein</fullName>
    </submittedName>
</protein>
<evidence type="ECO:0000313" key="2">
    <source>
        <dbReference type="EMBL" id="CAI2364576.1"/>
    </source>
</evidence>
<gene>
    <name evidence="2" type="ORF">ECRASSUSDP1_LOCUS5921</name>
</gene>